<dbReference type="InterPro" id="IPR035907">
    <property type="entry name" value="Hppk_sf"/>
</dbReference>
<evidence type="ECO:0000313" key="15">
    <source>
        <dbReference type="Proteomes" id="UP001202248"/>
    </source>
</evidence>
<evidence type="ECO:0000256" key="8">
    <source>
        <dbReference type="ARBA" id="ARBA00022840"/>
    </source>
</evidence>
<dbReference type="EC" id="2.7.6.3" evidence="3"/>
<keyword evidence="7" id="KW-0418">Kinase</keyword>
<comment type="similarity">
    <text evidence="2">Belongs to the HPPK family.</text>
</comment>
<dbReference type="PANTHER" id="PTHR43071">
    <property type="entry name" value="2-AMINO-4-HYDROXY-6-HYDROXYMETHYLDIHYDROPTERIDINE PYROPHOSPHOKINASE"/>
    <property type="match status" value="1"/>
</dbReference>
<evidence type="ECO:0000256" key="1">
    <source>
        <dbReference type="ARBA" id="ARBA00005051"/>
    </source>
</evidence>
<evidence type="ECO:0000256" key="10">
    <source>
        <dbReference type="ARBA" id="ARBA00029409"/>
    </source>
</evidence>
<proteinExistence type="inferred from homology"/>
<dbReference type="NCBIfam" id="TIGR01498">
    <property type="entry name" value="folK"/>
    <property type="match status" value="1"/>
</dbReference>
<keyword evidence="9" id="KW-0289">Folate biosynthesis</keyword>
<evidence type="ECO:0000256" key="7">
    <source>
        <dbReference type="ARBA" id="ARBA00022777"/>
    </source>
</evidence>
<comment type="pathway">
    <text evidence="1">Cofactor biosynthesis; tetrahydrofolate biosynthesis; 2-amino-4-hydroxy-6-hydroxymethyl-7,8-dihydropteridine diphosphate from 7,8-dihydroneopterin triphosphate: step 4/4.</text>
</comment>
<evidence type="ECO:0000256" key="3">
    <source>
        <dbReference type="ARBA" id="ARBA00013253"/>
    </source>
</evidence>
<evidence type="ECO:0000256" key="9">
    <source>
        <dbReference type="ARBA" id="ARBA00022909"/>
    </source>
</evidence>
<dbReference type="PROSITE" id="PS00794">
    <property type="entry name" value="HPPK"/>
    <property type="match status" value="1"/>
</dbReference>
<dbReference type="InterPro" id="IPR000550">
    <property type="entry name" value="Hppk"/>
</dbReference>
<feature type="domain" description="7,8-dihydro-6-hydroxymethylpterin-pyrophosphokinase" evidence="13">
    <location>
        <begin position="91"/>
        <end position="102"/>
    </location>
</feature>
<evidence type="ECO:0000256" key="11">
    <source>
        <dbReference type="ARBA" id="ARBA00029766"/>
    </source>
</evidence>
<evidence type="ECO:0000256" key="2">
    <source>
        <dbReference type="ARBA" id="ARBA00005810"/>
    </source>
</evidence>
<dbReference type="GO" id="GO:0003848">
    <property type="term" value="F:2-amino-4-hydroxy-6-hydroxymethyldihydropteridine diphosphokinase activity"/>
    <property type="evidence" value="ECO:0007669"/>
    <property type="project" value="UniProtKB-EC"/>
</dbReference>
<evidence type="ECO:0000256" key="4">
    <source>
        <dbReference type="ARBA" id="ARBA00016218"/>
    </source>
</evidence>
<dbReference type="Pfam" id="PF01288">
    <property type="entry name" value="HPPK"/>
    <property type="match status" value="1"/>
</dbReference>
<dbReference type="SUPFAM" id="SSF55083">
    <property type="entry name" value="6-hydroxymethyl-7,8-dihydropterin pyrophosphokinase, HPPK"/>
    <property type="match status" value="1"/>
</dbReference>
<keyword evidence="6" id="KW-0547">Nucleotide-binding</keyword>
<accession>A0ABS9SL89</accession>
<keyword evidence="15" id="KW-1185">Reference proteome</keyword>
<sequence length="162" mass="18466">MENRINETYLIVGTNLGSKHTNLEEARKMIEKEIGPITKKSSVYETEPWGIEDQPTFYNQVLLVQTRLDAPSVLNAISKIEMDMGRIRAEKYGSRVIDIDILFFNNDIYDSDALIVPHPRIKERNFVLAPLVEIAGNVVHPILQKTITQLWSDSDDKLGVKN</sequence>
<dbReference type="EMBL" id="JAKWBL010000003">
    <property type="protein sequence ID" value="MCH5599105.1"/>
    <property type="molecule type" value="Genomic_DNA"/>
</dbReference>
<evidence type="ECO:0000256" key="6">
    <source>
        <dbReference type="ARBA" id="ARBA00022741"/>
    </source>
</evidence>
<keyword evidence="8" id="KW-0067">ATP-binding</keyword>
<evidence type="ECO:0000256" key="5">
    <source>
        <dbReference type="ARBA" id="ARBA00022679"/>
    </source>
</evidence>
<name>A0ABS9SL89_9BACT</name>
<evidence type="ECO:0000259" key="13">
    <source>
        <dbReference type="PROSITE" id="PS00794"/>
    </source>
</evidence>
<comment type="function">
    <text evidence="10">Catalyzes the transfer of pyrophosphate from adenosine triphosphate (ATP) to 6-hydroxymethyl-7,8-dihydropterin, an enzymatic step in folate biosynthesis pathway.</text>
</comment>
<evidence type="ECO:0000256" key="12">
    <source>
        <dbReference type="ARBA" id="ARBA00033413"/>
    </source>
</evidence>
<dbReference type="Gene3D" id="3.30.70.560">
    <property type="entry name" value="7,8-Dihydro-6-hydroxymethylpterin-pyrophosphokinase HPPK"/>
    <property type="match status" value="1"/>
</dbReference>
<reference evidence="14 15" key="1">
    <citation type="submission" date="2022-02" db="EMBL/GenBank/DDBJ databases">
        <authorList>
            <person name="Min J."/>
        </authorList>
    </citation>
    <scope>NUCLEOTIDE SEQUENCE [LARGE SCALE GENOMIC DNA]</scope>
    <source>
        <strain evidence="14 15">GR10-1</strain>
    </source>
</reference>
<dbReference type="CDD" id="cd00483">
    <property type="entry name" value="HPPK"/>
    <property type="match status" value="1"/>
</dbReference>
<dbReference type="Proteomes" id="UP001202248">
    <property type="component" value="Unassembled WGS sequence"/>
</dbReference>
<dbReference type="PANTHER" id="PTHR43071:SF1">
    <property type="entry name" value="2-AMINO-4-HYDROXY-6-HYDROXYMETHYLDIHYDROPTERIDINE PYROPHOSPHOKINASE"/>
    <property type="match status" value="1"/>
</dbReference>
<comment type="caution">
    <text evidence="14">The sequence shown here is derived from an EMBL/GenBank/DDBJ whole genome shotgun (WGS) entry which is preliminary data.</text>
</comment>
<evidence type="ECO:0000313" key="14">
    <source>
        <dbReference type="EMBL" id="MCH5599105.1"/>
    </source>
</evidence>
<gene>
    <name evidence="14" type="primary">folK</name>
    <name evidence="14" type="ORF">MKP09_14915</name>
</gene>
<organism evidence="14 15">
    <name type="scientific">Niabella ginsengisoli</name>
    <dbReference type="NCBI Taxonomy" id="522298"/>
    <lineage>
        <taxon>Bacteria</taxon>
        <taxon>Pseudomonadati</taxon>
        <taxon>Bacteroidota</taxon>
        <taxon>Chitinophagia</taxon>
        <taxon>Chitinophagales</taxon>
        <taxon>Chitinophagaceae</taxon>
        <taxon>Niabella</taxon>
    </lineage>
</organism>
<dbReference type="RefSeq" id="WP_240830783.1">
    <property type="nucleotide sequence ID" value="NZ_JAKWBL010000003.1"/>
</dbReference>
<keyword evidence="5 14" id="KW-0808">Transferase</keyword>
<protein>
    <recommendedName>
        <fullName evidence="4">2-amino-4-hydroxy-6-hydroxymethyldihydropteridine pyrophosphokinase</fullName>
        <ecNumber evidence="3">2.7.6.3</ecNumber>
    </recommendedName>
    <alternativeName>
        <fullName evidence="11">6-hydroxymethyl-7,8-dihydropterin pyrophosphokinase</fullName>
    </alternativeName>
    <alternativeName>
        <fullName evidence="12">7,8-dihydro-6-hydroxymethylpterin-pyrophosphokinase</fullName>
    </alternativeName>
</protein>